<dbReference type="AlphaFoldDB" id="A0A8J3QH50"/>
<protein>
    <recommendedName>
        <fullName evidence="1">N-acetyltransferase domain-containing protein</fullName>
    </recommendedName>
</protein>
<dbReference type="GO" id="GO:0016747">
    <property type="term" value="F:acyltransferase activity, transferring groups other than amino-acyl groups"/>
    <property type="evidence" value="ECO:0007669"/>
    <property type="project" value="InterPro"/>
</dbReference>
<dbReference type="SUPFAM" id="SSF55729">
    <property type="entry name" value="Acyl-CoA N-acyltransferases (Nat)"/>
    <property type="match status" value="1"/>
</dbReference>
<reference evidence="2" key="1">
    <citation type="submission" date="2021-01" db="EMBL/GenBank/DDBJ databases">
        <title>Whole genome shotgun sequence of Rhizocola hellebori NBRC 109834.</title>
        <authorList>
            <person name="Komaki H."/>
            <person name="Tamura T."/>
        </authorList>
    </citation>
    <scope>NUCLEOTIDE SEQUENCE</scope>
    <source>
        <strain evidence="2">NBRC 109834</strain>
    </source>
</reference>
<dbReference type="Gene3D" id="3.40.630.30">
    <property type="match status" value="1"/>
</dbReference>
<comment type="caution">
    <text evidence="2">The sequence shown here is derived from an EMBL/GenBank/DDBJ whole genome shotgun (WGS) entry which is preliminary data.</text>
</comment>
<name>A0A8J3QH50_9ACTN</name>
<organism evidence="2 3">
    <name type="scientific">Rhizocola hellebori</name>
    <dbReference type="NCBI Taxonomy" id="1392758"/>
    <lineage>
        <taxon>Bacteria</taxon>
        <taxon>Bacillati</taxon>
        <taxon>Actinomycetota</taxon>
        <taxon>Actinomycetes</taxon>
        <taxon>Micromonosporales</taxon>
        <taxon>Micromonosporaceae</taxon>
        <taxon>Rhizocola</taxon>
    </lineage>
</organism>
<proteinExistence type="predicted"/>
<evidence type="ECO:0000259" key="1">
    <source>
        <dbReference type="PROSITE" id="PS51186"/>
    </source>
</evidence>
<keyword evidence="3" id="KW-1185">Reference proteome</keyword>
<dbReference type="Proteomes" id="UP000612899">
    <property type="component" value="Unassembled WGS sequence"/>
</dbReference>
<feature type="domain" description="N-acetyltransferase" evidence="1">
    <location>
        <begin position="21"/>
        <end position="168"/>
    </location>
</feature>
<evidence type="ECO:0000313" key="3">
    <source>
        <dbReference type="Proteomes" id="UP000612899"/>
    </source>
</evidence>
<dbReference type="PROSITE" id="PS51186">
    <property type="entry name" value="GNAT"/>
    <property type="match status" value="1"/>
</dbReference>
<accession>A0A8J3QH50</accession>
<evidence type="ECO:0000313" key="2">
    <source>
        <dbReference type="EMBL" id="GIH11024.1"/>
    </source>
</evidence>
<dbReference type="InterPro" id="IPR000182">
    <property type="entry name" value="GNAT_dom"/>
</dbReference>
<sequence length="171" mass="18664">MTRQIQLLRLDQQSLRELLAMAIDEADPDETMPPMVGAPGWTPMRQAAFIGFFEPMLAGLQGPKRTVLYGIKVDGLMAGFIRMSLTDRPGVVETGMWMGRTWRGLGAGKAALTELLHEAARNRIHTVVADTTPENKAAIGVLRKLGATIRESDKIYAEISIGPAYAGDLDK</sequence>
<dbReference type="EMBL" id="BONY01000116">
    <property type="protein sequence ID" value="GIH11024.1"/>
    <property type="molecule type" value="Genomic_DNA"/>
</dbReference>
<gene>
    <name evidence="2" type="ORF">Rhe02_90910</name>
</gene>
<dbReference type="Pfam" id="PF00583">
    <property type="entry name" value="Acetyltransf_1"/>
    <property type="match status" value="1"/>
</dbReference>
<dbReference type="InterPro" id="IPR016181">
    <property type="entry name" value="Acyl_CoA_acyltransferase"/>
</dbReference>